<dbReference type="InterPro" id="IPR002999">
    <property type="entry name" value="Tudor"/>
</dbReference>
<feature type="region of interest" description="Disordered" evidence="1">
    <location>
        <begin position="580"/>
        <end position="622"/>
    </location>
</feature>
<evidence type="ECO:0000313" key="4">
    <source>
        <dbReference type="WBParaSite" id="PgE002_g001_t01"/>
    </source>
</evidence>
<accession>A0A915A1L2</accession>
<dbReference type="Gene3D" id="2.30.30.140">
    <property type="match status" value="2"/>
</dbReference>
<feature type="compositionally biased region" description="Low complexity" evidence="1">
    <location>
        <begin position="678"/>
        <end position="692"/>
    </location>
</feature>
<dbReference type="Pfam" id="PF00567">
    <property type="entry name" value="TUDOR"/>
    <property type="match status" value="2"/>
</dbReference>
<feature type="compositionally biased region" description="Basic residues" evidence="1">
    <location>
        <begin position="603"/>
        <end position="616"/>
    </location>
</feature>
<evidence type="ECO:0000313" key="3">
    <source>
        <dbReference type="Proteomes" id="UP000887569"/>
    </source>
</evidence>
<dbReference type="WBParaSite" id="PgE002_g001_t01">
    <property type="protein sequence ID" value="PgE002_g001_t01"/>
    <property type="gene ID" value="PgE002_g001"/>
</dbReference>
<dbReference type="SUPFAM" id="SSF63748">
    <property type="entry name" value="Tudor/PWWP/MBT"/>
    <property type="match status" value="2"/>
</dbReference>
<dbReference type="AlphaFoldDB" id="A0A915A1L2"/>
<reference evidence="4" key="1">
    <citation type="submission" date="2022-11" db="UniProtKB">
        <authorList>
            <consortium name="WormBaseParasite"/>
        </authorList>
    </citation>
    <scope>IDENTIFICATION</scope>
</reference>
<feature type="compositionally biased region" description="Polar residues" evidence="1">
    <location>
        <begin position="580"/>
        <end position="602"/>
    </location>
</feature>
<evidence type="ECO:0000259" key="2">
    <source>
        <dbReference type="PROSITE" id="PS50304"/>
    </source>
</evidence>
<proteinExistence type="predicted"/>
<feature type="domain" description="Tudor" evidence="2">
    <location>
        <begin position="767"/>
        <end position="825"/>
    </location>
</feature>
<dbReference type="Proteomes" id="UP000887569">
    <property type="component" value="Unplaced"/>
</dbReference>
<name>A0A915A1L2_PARUN</name>
<dbReference type="PROSITE" id="PS50304">
    <property type="entry name" value="TUDOR"/>
    <property type="match status" value="1"/>
</dbReference>
<protein>
    <submittedName>
        <fullName evidence="4">Tudor domain-containing protein</fullName>
    </submittedName>
</protein>
<feature type="region of interest" description="Disordered" evidence="1">
    <location>
        <begin position="670"/>
        <end position="705"/>
    </location>
</feature>
<keyword evidence="3" id="KW-1185">Reference proteome</keyword>
<organism evidence="3 4">
    <name type="scientific">Parascaris univalens</name>
    <name type="common">Nematode worm</name>
    <dbReference type="NCBI Taxonomy" id="6257"/>
    <lineage>
        <taxon>Eukaryota</taxon>
        <taxon>Metazoa</taxon>
        <taxon>Ecdysozoa</taxon>
        <taxon>Nematoda</taxon>
        <taxon>Chromadorea</taxon>
        <taxon>Rhabditida</taxon>
        <taxon>Spirurina</taxon>
        <taxon>Ascaridomorpha</taxon>
        <taxon>Ascaridoidea</taxon>
        <taxon>Ascarididae</taxon>
        <taxon>Parascaris</taxon>
    </lineage>
</organism>
<dbReference type="SMART" id="SM00333">
    <property type="entry name" value="TUDOR"/>
    <property type="match status" value="2"/>
</dbReference>
<evidence type="ECO:0000256" key="1">
    <source>
        <dbReference type="SAM" id="MobiDB-lite"/>
    </source>
</evidence>
<sequence length="1007" mass="111544">MSMTSMSDDNNLMETSVGRALWISSSEESFQESCVSLIARMRDRLVKLSVPLCEEFKARVQHVDMFACRICVFPLIASKYRTELHKALSHLVGLDETPERPVNVNSKVVYLVRGDVENGKPFRGVVTEEKPAGRYKVFDVDSGMVKTVAITDIIQLPLALCYIPPLVICMAVPPSAVDAQSPERIKEDSLVICRFKPVPLLCVQDAYPPVLLCDVRMDGAHAVSVNIEAAEPIEVRRLPSASFAVRIKGAGSGRRVHMKTPMLKEEEEYSVRLVAQDSDGCYFGTVSTPSSRPVYSRHEMGSSVRTYAPKERPETMANEERKRIMEQRRENVRRGEETIAETADSLRRERELFETAKSKREQDIALMTMQLQIANISRKLDEITTNSVPNAIAFGVGAYPLHTPLQLGSTYAQQQLQSQELQQSNQYVGKNSAEQNDGTMQQILCTQQNGTAVASCSSLPTFASARRAQTNVILVPTMQHPRSAGHCSASSTSTISSDLMRDSIGQQAQVRGKSQSRESLITSTACASEIMRREPIALSHAGTAQVGKASFGMDVSHHQLHTEYGEPPKHPLIEYECANLSTKGSNSGSTRHQNSSKNSAVKRSSKERHDRKHGLRPHTCLGNCSSDMRSEVEHSAHATGDHVRCVLSAQSTTTIGSNRTEILHHVHPRDRDGNVLCSSSESSDEGMGMEQSQSEKEGDGGGGKTKQYVKHVEMERGRTYVVKRSDEDYCNKNWPLFFVQIQENEQLHFMEQYLDSLQLQSDLPDDRVVVGTLCACYCNAFGAVFRAVITDVSDERVEVLYVDYGNYEVVDRKQLKSVDDQPEVIRTCAAMGIPCILSDVDSALTEGGNVEIQADVIAAMQMKVACSLEQFTLRFLRQRSDGVNTVEVVQKEHVRSMEQDNIFAVECVGVVYFTGSATKIEVIFGKGVWVVVEAVAAETCCGCRKLQPSAKQARAQTHMYMFTGNTFFLMCVCTGSLRLLTKAGRGYFASPKQSFAYVAAIPIWLYG</sequence>